<dbReference type="PANTHER" id="PTHR11228">
    <property type="entry name" value="RADICAL SAM DOMAIN PROTEIN"/>
    <property type="match status" value="1"/>
</dbReference>
<dbReference type="InterPro" id="IPR050377">
    <property type="entry name" value="Radical_SAM_PqqE_MftC-like"/>
</dbReference>
<name>A0A6N0NSQ3_9CREN</name>
<proteinExistence type="predicted"/>
<dbReference type="InterPro" id="IPR058240">
    <property type="entry name" value="rSAM_sf"/>
</dbReference>
<sequence>MILFLLKLIIRPHLDYVEEIVRKALDLGFEFVEIHQLLKVDHAYFNHELINISDEKDIDRVLRIKQRLSDIYKGEILFDFNHEIAKGLRPFPNTWGHSLIVEPNGDVFVEEEASFFLELSLGNIKKATLREIWENSDLLRKIREFKYPAKRSTCELTTLYRGGSRFITYLLTRDLFEVIPGCPRLNKVDQKR</sequence>
<dbReference type="Proteomes" id="UP000509301">
    <property type="component" value="Chromosome"/>
</dbReference>
<dbReference type="InterPro" id="IPR013785">
    <property type="entry name" value="Aldolase_TIM"/>
</dbReference>
<organism evidence="2 3">
    <name type="scientific">Metallosphaera tengchongensis</name>
    <dbReference type="NCBI Taxonomy" id="1532350"/>
    <lineage>
        <taxon>Archaea</taxon>
        <taxon>Thermoproteota</taxon>
        <taxon>Thermoprotei</taxon>
        <taxon>Sulfolobales</taxon>
        <taxon>Sulfolobaceae</taxon>
        <taxon>Metallosphaera</taxon>
    </lineage>
</organism>
<dbReference type="AlphaFoldDB" id="A0A6N0NSQ3"/>
<dbReference type="PANTHER" id="PTHR11228:SF34">
    <property type="entry name" value="TUNGSTEN-CONTAINING ALDEHYDE FERREDOXIN OXIDOREDUCTASE COFACTOR MODIFYING PROTEIN"/>
    <property type="match status" value="1"/>
</dbReference>
<accession>A0A6N0NSQ3</accession>
<dbReference type="OrthoDB" id="37989at2157"/>
<keyword evidence="3" id="KW-1185">Reference proteome</keyword>
<evidence type="ECO:0000313" key="3">
    <source>
        <dbReference type="Proteomes" id="UP000509301"/>
    </source>
</evidence>
<evidence type="ECO:0000259" key="1">
    <source>
        <dbReference type="Pfam" id="PF13186"/>
    </source>
</evidence>
<gene>
    <name evidence="2" type="ORF">GWK48_04610</name>
</gene>
<dbReference type="Pfam" id="PF13186">
    <property type="entry name" value="SPASM"/>
    <property type="match status" value="1"/>
</dbReference>
<dbReference type="InterPro" id="IPR023885">
    <property type="entry name" value="4Fe4S-binding_SPASM_dom"/>
</dbReference>
<protein>
    <submittedName>
        <fullName evidence="2">Radical SAM protein</fullName>
    </submittedName>
</protein>
<dbReference type="KEGG" id="mten:GWK48_04610"/>
<feature type="domain" description="4Fe4S-binding SPASM" evidence="1">
    <location>
        <begin position="97"/>
        <end position="154"/>
    </location>
</feature>
<evidence type="ECO:0000313" key="2">
    <source>
        <dbReference type="EMBL" id="QKQ99765.1"/>
    </source>
</evidence>
<dbReference type="Gene3D" id="3.20.20.70">
    <property type="entry name" value="Aldolase class I"/>
    <property type="match status" value="1"/>
</dbReference>
<dbReference type="SUPFAM" id="SSF102114">
    <property type="entry name" value="Radical SAM enzymes"/>
    <property type="match status" value="1"/>
</dbReference>
<reference evidence="2 3" key="1">
    <citation type="submission" date="2020-02" db="EMBL/GenBank/DDBJ databases">
        <title>Comparative genome analysis reveals the metabolism and evolution of the thermophilic archaeal genus Metallosphaera.</title>
        <authorList>
            <person name="Jiang C."/>
        </authorList>
    </citation>
    <scope>NUCLEOTIDE SEQUENCE [LARGE SCALE GENOMIC DNA]</scope>
    <source>
        <strain evidence="2 3">Ric-A</strain>
    </source>
</reference>
<dbReference type="EMBL" id="CP049074">
    <property type="protein sequence ID" value="QKQ99765.1"/>
    <property type="molecule type" value="Genomic_DNA"/>
</dbReference>